<dbReference type="PROSITE" id="PS50931">
    <property type="entry name" value="HTH_LYSR"/>
    <property type="match status" value="1"/>
</dbReference>
<name>A0A367VG06_9PROT</name>
<comment type="similarity">
    <text evidence="1">Belongs to the LysR transcriptional regulatory family.</text>
</comment>
<dbReference type="InterPro" id="IPR005119">
    <property type="entry name" value="LysR_subst-bd"/>
</dbReference>
<organism evidence="6 7">
    <name type="scientific">Thalassospira profundimaris</name>
    <dbReference type="NCBI Taxonomy" id="502049"/>
    <lineage>
        <taxon>Bacteria</taxon>
        <taxon>Pseudomonadati</taxon>
        <taxon>Pseudomonadota</taxon>
        <taxon>Alphaproteobacteria</taxon>
        <taxon>Rhodospirillales</taxon>
        <taxon>Thalassospiraceae</taxon>
        <taxon>Thalassospira</taxon>
    </lineage>
</organism>
<dbReference type="PANTHER" id="PTHR30537:SF72">
    <property type="entry name" value="LYSR FAMILY TRANSCRIPTIONAL REGULATOR"/>
    <property type="match status" value="1"/>
</dbReference>
<dbReference type="Proteomes" id="UP000253061">
    <property type="component" value="Unassembled WGS sequence"/>
</dbReference>
<dbReference type="Pfam" id="PF00126">
    <property type="entry name" value="HTH_1"/>
    <property type="match status" value="1"/>
</dbReference>
<dbReference type="FunFam" id="1.10.10.10:FF:000001">
    <property type="entry name" value="LysR family transcriptional regulator"/>
    <property type="match status" value="1"/>
</dbReference>
<dbReference type="GO" id="GO:0043565">
    <property type="term" value="F:sequence-specific DNA binding"/>
    <property type="evidence" value="ECO:0007669"/>
    <property type="project" value="TreeGrafter"/>
</dbReference>
<dbReference type="Gene3D" id="1.10.10.10">
    <property type="entry name" value="Winged helix-like DNA-binding domain superfamily/Winged helix DNA-binding domain"/>
    <property type="match status" value="1"/>
</dbReference>
<keyword evidence="3" id="KW-0238">DNA-binding</keyword>
<sequence length="305" mass="33531">MDRFEEMRNFVRVVERKSFTKAASDLLIPRATMTNSIQRLEDRLGTRLLERTTRTVNPTHDGEAYYQRCVRILADLEEADGSFTNADPKGLLRVNLQGTLARTFIIPALGDFRGRYPGIELVLADGDRFVDLVHEGFDCVLRSGDLANSSMIGRRLALLHEATVASPDYIARIGMPKTLDDLKSQGHQMVCFLSGADDQPIPLDFTIDGKVCDVMLPASISVTGADSYAACAAAGLGIVQIPRYRVAEDLGSGKLVEILPDCPPDPMPVSILYPQNRQLSARVRVFVDWLSALFAKIDFAASGRA</sequence>
<dbReference type="InterPro" id="IPR036390">
    <property type="entry name" value="WH_DNA-bd_sf"/>
</dbReference>
<dbReference type="Gene3D" id="3.40.190.290">
    <property type="match status" value="1"/>
</dbReference>
<dbReference type="CDD" id="cd08472">
    <property type="entry name" value="PBP2_CrgA_like_3"/>
    <property type="match status" value="1"/>
</dbReference>
<evidence type="ECO:0000256" key="3">
    <source>
        <dbReference type="ARBA" id="ARBA00023125"/>
    </source>
</evidence>
<evidence type="ECO:0000313" key="7">
    <source>
        <dbReference type="Proteomes" id="UP000253061"/>
    </source>
</evidence>
<dbReference type="RefSeq" id="WP_062957107.1">
    <property type="nucleotide sequence ID" value="NZ_JPWB01000002.1"/>
</dbReference>
<dbReference type="AlphaFoldDB" id="A0A367VG06"/>
<keyword evidence="4" id="KW-0804">Transcription</keyword>
<dbReference type="SUPFAM" id="SSF46785">
    <property type="entry name" value="Winged helix' DNA-binding domain"/>
    <property type="match status" value="1"/>
</dbReference>
<evidence type="ECO:0000256" key="1">
    <source>
        <dbReference type="ARBA" id="ARBA00009437"/>
    </source>
</evidence>
<protein>
    <submittedName>
        <fullName evidence="6">Transcriptional regulator</fullName>
    </submittedName>
</protein>
<comment type="caution">
    <text evidence="6">The sequence shown here is derived from an EMBL/GenBank/DDBJ whole genome shotgun (WGS) entry which is preliminary data.</text>
</comment>
<dbReference type="GO" id="GO:0003700">
    <property type="term" value="F:DNA-binding transcription factor activity"/>
    <property type="evidence" value="ECO:0007669"/>
    <property type="project" value="InterPro"/>
</dbReference>
<accession>A0A367VG06</accession>
<feature type="domain" description="HTH lysR-type" evidence="5">
    <location>
        <begin position="1"/>
        <end position="59"/>
    </location>
</feature>
<evidence type="ECO:0000259" key="5">
    <source>
        <dbReference type="PROSITE" id="PS50931"/>
    </source>
</evidence>
<dbReference type="InterPro" id="IPR036388">
    <property type="entry name" value="WH-like_DNA-bd_sf"/>
</dbReference>
<dbReference type="InterPro" id="IPR000847">
    <property type="entry name" value="LysR_HTH_N"/>
</dbReference>
<proteinExistence type="inferred from homology"/>
<keyword evidence="2" id="KW-0805">Transcription regulation</keyword>
<dbReference type="PANTHER" id="PTHR30537">
    <property type="entry name" value="HTH-TYPE TRANSCRIPTIONAL REGULATOR"/>
    <property type="match status" value="1"/>
</dbReference>
<evidence type="ECO:0000313" key="6">
    <source>
        <dbReference type="EMBL" id="RCK24127.1"/>
    </source>
</evidence>
<evidence type="ECO:0000256" key="2">
    <source>
        <dbReference type="ARBA" id="ARBA00023015"/>
    </source>
</evidence>
<dbReference type="Pfam" id="PF03466">
    <property type="entry name" value="LysR_substrate"/>
    <property type="match status" value="1"/>
</dbReference>
<dbReference type="EMBL" id="JPWB01000002">
    <property type="protein sequence ID" value="RCK24127.1"/>
    <property type="molecule type" value="Genomic_DNA"/>
</dbReference>
<reference evidence="6 7" key="1">
    <citation type="submission" date="2014-07" db="EMBL/GenBank/DDBJ databases">
        <title>Draft genome sequence of Thalassospira profundimaris R8-17.</title>
        <authorList>
            <person name="Lai Q."/>
            <person name="Shao Z."/>
        </authorList>
    </citation>
    <scope>NUCLEOTIDE SEQUENCE [LARGE SCALE GENOMIC DNA]</scope>
    <source>
        <strain evidence="6 7">R8-17</strain>
    </source>
</reference>
<dbReference type="InterPro" id="IPR058163">
    <property type="entry name" value="LysR-type_TF_proteobact-type"/>
</dbReference>
<gene>
    <name evidence="6" type="ORF">TH6_05275</name>
</gene>
<dbReference type="GO" id="GO:0006351">
    <property type="term" value="P:DNA-templated transcription"/>
    <property type="evidence" value="ECO:0007669"/>
    <property type="project" value="TreeGrafter"/>
</dbReference>
<dbReference type="SUPFAM" id="SSF53850">
    <property type="entry name" value="Periplasmic binding protein-like II"/>
    <property type="match status" value="1"/>
</dbReference>
<evidence type="ECO:0000256" key="4">
    <source>
        <dbReference type="ARBA" id="ARBA00023163"/>
    </source>
</evidence>